<gene>
    <name evidence="1" type="ordered locus">P700755_001223</name>
</gene>
<protein>
    <submittedName>
        <fullName evidence="1">Uncharacterized protein</fullName>
    </submittedName>
</protein>
<evidence type="ECO:0000313" key="2">
    <source>
        <dbReference type="Proteomes" id="UP000008514"/>
    </source>
</evidence>
<dbReference type="AlphaFoldDB" id="K4IRR3"/>
<dbReference type="Proteomes" id="UP000008514">
    <property type="component" value="Chromosome"/>
</dbReference>
<dbReference type="KEGG" id="ptq:P700755_001223"/>
<proteinExistence type="predicted"/>
<sequence>MFSLNLLDQLVKKMARLNDGLNLNSFKNIGLIEVRKPFKKKFGELTIVLNFILAQNR</sequence>
<accession>K4IRR3</accession>
<reference evidence="1" key="1">
    <citation type="submission" date="2006-03" db="EMBL/GenBank/DDBJ databases">
        <authorList>
            <person name="Bowman J."/>
            <person name="Ferriera S."/>
            <person name="Johnson J."/>
            <person name="Kravitz S."/>
            <person name="Halpern A."/>
            <person name="Remington K."/>
            <person name="Beeson K."/>
            <person name="Tran B."/>
            <person name="Rogers Y.-H."/>
            <person name="Friedman R."/>
            <person name="Venter J.C."/>
        </authorList>
    </citation>
    <scope>NUCLEOTIDE SEQUENCE [LARGE SCALE GENOMIC DNA]</scope>
    <source>
        <strain evidence="1">ATCC 700755</strain>
    </source>
</reference>
<organism evidence="1 2">
    <name type="scientific">Psychroflexus torquis (strain ATCC 700755 / CIP 106069 / ACAM 623)</name>
    <dbReference type="NCBI Taxonomy" id="313595"/>
    <lineage>
        <taxon>Bacteria</taxon>
        <taxon>Pseudomonadati</taxon>
        <taxon>Bacteroidota</taxon>
        <taxon>Flavobacteriia</taxon>
        <taxon>Flavobacteriales</taxon>
        <taxon>Flavobacteriaceae</taxon>
        <taxon>Psychroflexus</taxon>
    </lineage>
</organism>
<name>K4IRR3_PSYTT</name>
<dbReference type="HOGENOM" id="CLU_2993456_0_0_10"/>
<dbReference type="EMBL" id="CP003879">
    <property type="protein sequence ID" value="AFU68160.1"/>
    <property type="molecule type" value="Genomic_DNA"/>
</dbReference>
<evidence type="ECO:0000313" key="1">
    <source>
        <dbReference type="EMBL" id="AFU68160.1"/>
    </source>
</evidence>
<keyword evidence="2" id="KW-1185">Reference proteome</keyword>
<reference evidence="1" key="2">
    <citation type="submission" date="2012-09" db="EMBL/GenBank/DDBJ databases">
        <title>The complete sequence of Psychroflexus torquis an extreme psychrophile from sea-ice that is stimulated by light.</title>
        <authorList>
            <person name="Feng S."/>
            <person name="Powell S.M."/>
            <person name="Bowman J.P."/>
        </authorList>
    </citation>
    <scope>NUCLEOTIDE SEQUENCE [LARGE SCALE GENOMIC DNA]</scope>
    <source>
        <strain evidence="1">ATCC 700755</strain>
    </source>
</reference>